<evidence type="ECO:0000313" key="12">
    <source>
        <dbReference type="EMBL" id="NYJ37060.1"/>
    </source>
</evidence>
<protein>
    <recommendedName>
        <fullName evidence="2">histidine kinase</fullName>
        <ecNumber evidence="2">2.7.13.3</ecNumber>
    </recommendedName>
</protein>
<evidence type="ECO:0000256" key="4">
    <source>
        <dbReference type="ARBA" id="ARBA00022679"/>
    </source>
</evidence>
<dbReference type="SUPFAM" id="SSF55874">
    <property type="entry name" value="ATPase domain of HSP90 chaperone/DNA topoisomerase II/histidine kinase"/>
    <property type="match status" value="1"/>
</dbReference>
<feature type="transmembrane region" description="Helical" evidence="10">
    <location>
        <begin position="12"/>
        <end position="33"/>
    </location>
</feature>
<evidence type="ECO:0000256" key="10">
    <source>
        <dbReference type="SAM" id="Phobius"/>
    </source>
</evidence>
<dbReference type="InterPro" id="IPR036890">
    <property type="entry name" value="HATPase_C_sf"/>
</dbReference>
<dbReference type="Gene3D" id="1.20.5.1930">
    <property type="match status" value="1"/>
</dbReference>
<dbReference type="InterPro" id="IPR050482">
    <property type="entry name" value="Sensor_HK_TwoCompSys"/>
</dbReference>
<evidence type="ECO:0000313" key="13">
    <source>
        <dbReference type="Proteomes" id="UP000572051"/>
    </source>
</evidence>
<feature type="transmembrane region" description="Helical" evidence="10">
    <location>
        <begin position="124"/>
        <end position="142"/>
    </location>
</feature>
<dbReference type="PROSITE" id="PS50109">
    <property type="entry name" value="HIS_KIN"/>
    <property type="match status" value="1"/>
</dbReference>
<dbReference type="PANTHER" id="PTHR24421:SF10">
    <property type="entry name" value="NITRATE_NITRITE SENSOR PROTEIN NARQ"/>
    <property type="match status" value="1"/>
</dbReference>
<keyword evidence="8" id="KW-0902">Two-component regulatory system</keyword>
<evidence type="ECO:0000256" key="7">
    <source>
        <dbReference type="ARBA" id="ARBA00022840"/>
    </source>
</evidence>
<evidence type="ECO:0000259" key="11">
    <source>
        <dbReference type="PROSITE" id="PS50109"/>
    </source>
</evidence>
<dbReference type="SMART" id="SM00387">
    <property type="entry name" value="HATPase_c"/>
    <property type="match status" value="1"/>
</dbReference>
<keyword evidence="10" id="KW-1133">Transmembrane helix</keyword>
<feature type="transmembrane region" description="Helical" evidence="10">
    <location>
        <begin position="77"/>
        <end position="95"/>
    </location>
</feature>
<feature type="domain" description="Histidine kinase" evidence="11">
    <location>
        <begin position="311"/>
        <end position="399"/>
    </location>
</feature>
<dbReference type="Pfam" id="PF07730">
    <property type="entry name" value="HisKA_3"/>
    <property type="match status" value="1"/>
</dbReference>
<keyword evidence="4" id="KW-0808">Transferase</keyword>
<dbReference type="PANTHER" id="PTHR24421">
    <property type="entry name" value="NITRATE/NITRITE SENSOR PROTEIN NARX-RELATED"/>
    <property type="match status" value="1"/>
</dbReference>
<dbReference type="InterPro" id="IPR005467">
    <property type="entry name" value="His_kinase_dom"/>
</dbReference>
<dbReference type="Pfam" id="PF02518">
    <property type="entry name" value="HATPase_c"/>
    <property type="match status" value="1"/>
</dbReference>
<name>A0A7Z0ETJ3_9ACTN</name>
<keyword evidence="5" id="KW-0547">Nucleotide-binding</keyword>
<dbReference type="GO" id="GO:0046983">
    <property type="term" value="F:protein dimerization activity"/>
    <property type="evidence" value="ECO:0007669"/>
    <property type="project" value="InterPro"/>
</dbReference>
<organism evidence="12 13">
    <name type="scientific">Nocardiopsis aegyptia</name>
    <dbReference type="NCBI Taxonomy" id="220378"/>
    <lineage>
        <taxon>Bacteria</taxon>
        <taxon>Bacillati</taxon>
        <taxon>Actinomycetota</taxon>
        <taxon>Actinomycetes</taxon>
        <taxon>Streptosporangiales</taxon>
        <taxon>Nocardiopsidaceae</taxon>
        <taxon>Nocardiopsis</taxon>
    </lineage>
</organism>
<keyword evidence="13" id="KW-1185">Reference proteome</keyword>
<reference evidence="12 13" key="1">
    <citation type="submission" date="2020-07" db="EMBL/GenBank/DDBJ databases">
        <title>Sequencing the genomes of 1000 actinobacteria strains.</title>
        <authorList>
            <person name="Klenk H.-P."/>
        </authorList>
    </citation>
    <scope>NUCLEOTIDE SEQUENCE [LARGE SCALE GENOMIC DNA]</scope>
    <source>
        <strain evidence="12 13">DSM 44442</strain>
    </source>
</reference>
<gene>
    <name evidence="12" type="ORF">HNR10_004941</name>
</gene>
<comment type="catalytic activity">
    <reaction evidence="1">
        <text>ATP + protein L-histidine = ADP + protein N-phospho-L-histidine.</text>
        <dbReference type="EC" id="2.7.13.3"/>
    </reaction>
</comment>
<dbReference type="CDD" id="cd16917">
    <property type="entry name" value="HATPase_UhpB-NarQ-NarX-like"/>
    <property type="match status" value="1"/>
</dbReference>
<evidence type="ECO:0000256" key="9">
    <source>
        <dbReference type="SAM" id="MobiDB-lite"/>
    </source>
</evidence>
<dbReference type="InterPro" id="IPR003594">
    <property type="entry name" value="HATPase_dom"/>
</dbReference>
<feature type="region of interest" description="Disordered" evidence="9">
    <location>
        <begin position="396"/>
        <end position="417"/>
    </location>
</feature>
<dbReference type="InterPro" id="IPR011712">
    <property type="entry name" value="Sig_transdc_His_kin_sub3_dim/P"/>
</dbReference>
<dbReference type="AlphaFoldDB" id="A0A7Z0ETJ3"/>
<dbReference type="Proteomes" id="UP000572051">
    <property type="component" value="Unassembled WGS sequence"/>
</dbReference>
<keyword evidence="7" id="KW-0067">ATP-binding</keyword>
<keyword evidence="10" id="KW-0472">Membrane</keyword>
<dbReference type="RefSeq" id="WP_179827449.1">
    <property type="nucleotide sequence ID" value="NZ_JACCFS010000001.1"/>
</dbReference>
<dbReference type="GO" id="GO:0016020">
    <property type="term" value="C:membrane"/>
    <property type="evidence" value="ECO:0007669"/>
    <property type="project" value="InterPro"/>
</dbReference>
<proteinExistence type="predicted"/>
<evidence type="ECO:0000256" key="8">
    <source>
        <dbReference type="ARBA" id="ARBA00023012"/>
    </source>
</evidence>
<evidence type="ECO:0000256" key="2">
    <source>
        <dbReference type="ARBA" id="ARBA00012438"/>
    </source>
</evidence>
<dbReference type="Gene3D" id="3.30.565.10">
    <property type="entry name" value="Histidine kinase-like ATPase, C-terminal domain"/>
    <property type="match status" value="1"/>
</dbReference>
<evidence type="ECO:0000256" key="5">
    <source>
        <dbReference type="ARBA" id="ARBA00022741"/>
    </source>
</evidence>
<dbReference type="GO" id="GO:0000155">
    <property type="term" value="F:phosphorelay sensor kinase activity"/>
    <property type="evidence" value="ECO:0007669"/>
    <property type="project" value="InterPro"/>
</dbReference>
<feature type="transmembrane region" description="Helical" evidence="10">
    <location>
        <begin position="154"/>
        <end position="172"/>
    </location>
</feature>
<keyword evidence="3" id="KW-0597">Phosphoprotein</keyword>
<dbReference type="EC" id="2.7.13.3" evidence="2"/>
<evidence type="ECO:0000256" key="6">
    <source>
        <dbReference type="ARBA" id="ARBA00022777"/>
    </source>
</evidence>
<keyword evidence="10" id="KW-0812">Transmembrane</keyword>
<evidence type="ECO:0000256" key="3">
    <source>
        <dbReference type="ARBA" id="ARBA00022553"/>
    </source>
</evidence>
<keyword evidence="6 12" id="KW-0418">Kinase</keyword>
<evidence type="ECO:0000256" key="1">
    <source>
        <dbReference type="ARBA" id="ARBA00000085"/>
    </source>
</evidence>
<dbReference type="GO" id="GO:0005524">
    <property type="term" value="F:ATP binding"/>
    <property type="evidence" value="ECO:0007669"/>
    <property type="project" value="UniProtKB-KW"/>
</dbReference>
<accession>A0A7Z0ETJ3</accession>
<feature type="transmembrane region" description="Helical" evidence="10">
    <location>
        <begin position="45"/>
        <end position="65"/>
    </location>
</feature>
<comment type="caution">
    <text evidence="12">The sequence shown here is derived from an EMBL/GenBank/DDBJ whole genome shotgun (WGS) entry which is preliminary data.</text>
</comment>
<sequence length="417" mass="43836">MSRRHGDPTGPARAVPWVSSMVYAIVGVAGLYFEVADLDGDGARAPARTAGFAGCLALLFALEYAERRSFPVRTPGAAAVAFLSARAALFVAVSALDPSGLSRALFVLVPFAAYLAFGRAVSLVLAAVCLALLLGGYTLWVPGWYTEATYVSDLLMFAVGLALAIAMAGIAVREQRGRLRLEESHARLSAYADRVAELSAAAERNRLARDMHDSLGHHLTAVAVQLEKAAEFGDLDRAVADQALADARSSARRALEDVRNSVRALRAEGGGRRLLPALADLVRQTGGGGPEVVLTAEGEEEGWDEATLMVLYRACQEALTNARRHARADRVRVAVVVGADRARLDVEDDGVGLFATAREPSGVGLLGMRERAALVGGSVRVDERPGGGTRVTVVVPRPARPGPDAGPGARVAEGSRG</sequence>
<feature type="transmembrane region" description="Helical" evidence="10">
    <location>
        <begin position="101"/>
        <end position="117"/>
    </location>
</feature>
<dbReference type="EMBL" id="JACCFS010000001">
    <property type="protein sequence ID" value="NYJ37060.1"/>
    <property type="molecule type" value="Genomic_DNA"/>
</dbReference>